<dbReference type="GO" id="GO:0030288">
    <property type="term" value="C:outer membrane-bounded periplasmic space"/>
    <property type="evidence" value="ECO:0007669"/>
    <property type="project" value="TreeGrafter"/>
</dbReference>
<feature type="binding site" evidence="9">
    <location>
        <position position="203"/>
    </location>
    <ligand>
        <name>Mo-bis(molybdopterin guanine dinucleotide)</name>
        <dbReference type="ChEBI" id="CHEBI:60539"/>
    </ligand>
</feature>
<dbReference type="NCBIfam" id="NF011682">
    <property type="entry name" value="PRK15102.1"/>
    <property type="match status" value="1"/>
</dbReference>
<dbReference type="GO" id="GO:0043546">
    <property type="term" value="F:molybdopterin cofactor binding"/>
    <property type="evidence" value="ECO:0007669"/>
    <property type="project" value="InterPro"/>
</dbReference>
<evidence type="ECO:0000256" key="4">
    <source>
        <dbReference type="ARBA" id="ARBA00022505"/>
    </source>
</evidence>
<proteinExistence type="inferred from homology"/>
<dbReference type="NCBIfam" id="TIGR00509">
    <property type="entry name" value="bisC_fam"/>
    <property type="match status" value="1"/>
</dbReference>
<dbReference type="Pfam" id="PF18364">
    <property type="entry name" value="Molybdopterin_N"/>
    <property type="match status" value="1"/>
</dbReference>
<dbReference type="SUPFAM" id="SSF50692">
    <property type="entry name" value="ADC-like"/>
    <property type="match status" value="1"/>
</dbReference>
<dbReference type="Gene3D" id="3.40.228.10">
    <property type="entry name" value="Dimethylsulfoxide Reductase, domain 2"/>
    <property type="match status" value="1"/>
</dbReference>
<dbReference type="InterPro" id="IPR041460">
    <property type="entry name" value="Molybdopterin_N"/>
</dbReference>
<dbReference type="InterPro" id="IPR041954">
    <property type="entry name" value="CT_DMSOR/BSOR/TMAOR"/>
</dbReference>
<dbReference type="InterPro" id="IPR006311">
    <property type="entry name" value="TAT_signal"/>
</dbReference>
<dbReference type="InterPro" id="IPR050612">
    <property type="entry name" value="Prok_Mopterin_Oxidored"/>
</dbReference>
<dbReference type="GO" id="GO:0030151">
    <property type="term" value="F:molybdenum ion binding"/>
    <property type="evidence" value="ECO:0007669"/>
    <property type="project" value="TreeGrafter"/>
</dbReference>
<dbReference type="InterPro" id="IPR006658">
    <property type="entry name" value="BisC"/>
</dbReference>
<evidence type="ECO:0000256" key="5">
    <source>
        <dbReference type="ARBA" id="ARBA00022723"/>
    </source>
</evidence>
<keyword evidence="8" id="KW-0560">Oxidoreductase</keyword>
<evidence type="ECO:0000259" key="11">
    <source>
        <dbReference type="Pfam" id="PF00384"/>
    </source>
</evidence>
<comment type="caution">
    <text evidence="14">The sequence shown here is derived from an EMBL/GenBank/DDBJ whole genome shotgun (WGS) entry which is preliminary data.</text>
</comment>
<accession>E7RX28</accession>
<comment type="cofactor">
    <cofactor evidence="9">
        <name>Mo-bis(molybdopterin guanine dinucleotide)</name>
        <dbReference type="ChEBI" id="CHEBI:60539"/>
    </cofactor>
    <text evidence="9">Binds 1 molybdenum-bis(molybdopterin guanine dinucleotide) (Mo-bis-MGD) cofactor per subunit.</text>
</comment>
<feature type="binding site" evidence="9">
    <location>
        <position position="413"/>
    </location>
    <ligand>
        <name>Mo-bis(molybdopterin guanine dinucleotide)</name>
        <dbReference type="ChEBI" id="CHEBI:60539"/>
    </ligand>
</feature>
<evidence type="ECO:0000313" key="15">
    <source>
        <dbReference type="Proteomes" id="UP000011021"/>
    </source>
</evidence>
<dbReference type="PROSITE" id="PS00490">
    <property type="entry name" value="MOLYBDOPTERIN_PROK_2"/>
    <property type="match status" value="1"/>
</dbReference>
<protein>
    <recommendedName>
        <fullName evidence="3">trimethylamine-N-oxide reductase</fullName>
        <ecNumber evidence="3">1.7.2.3</ecNumber>
    </recommendedName>
</protein>
<dbReference type="PANTHER" id="PTHR43742:SF10">
    <property type="entry name" value="TRIMETHYLAMINE-N-OXIDE REDUCTASE 2"/>
    <property type="match status" value="1"/>
</dbReference>
<evidence type="ECO:0000256" key="6">
    <source>
        <dbReference type="ARBA" id="ARBA00022729"/>
    </source>
</evidence>
<dbReference type="HOGENOM" id="CLU_000422_13_3_4"/>
<dbReference type="GO" id="GO:0050626">
    <property type="term" value="F:trimethylamine-N-oxide reductase (cytochrome c) activity"/>
    <property type="evidence" value="ECO:0007669"/>
    <property type="project" value="UniProtKB-EC"/>
</dbReference>
<name>E7RX28_9BURK</name>
<feature type="compositionally biased region" description="Low complexity" evidence="10">
    <location>
        <begin position="72"/>
        <end position="83"/>
    </location>
</feature>
<dbReference type="GO" id="GO:0009061">
    <property type="term" value="P:anaerobic respiration"/>
    <property type="evidence" value="ECO:0007669"/>
    <property type="project" value="TreeGrafter"/>
</dbReference>
<feature type="binding site" evidence="9">
    <location>
        <position position="599"/>
    </location>
    <ligand>
        <name>Mo-bis(molybdopterin guanine dinucleotide)</name>
        <dbReference type="ChEBI" id="CHEBI:60539"/>
    </ligand>
</feature>
<sequence>MMDRLNEREGCTGMEDARVDGMQTTPEKAAMTDAQAGGRLSRRRFIEGQVLASLGVAGAPILARAAGKDSPKSASGEEPAAAAGGKGGKDVQEGILSGCHWGAFYGIVKDGRAVEFRPWSGDPAPSPQLPGVLDSLYSPSRIRYPMVHRAWLEKGPGADPDGRGSGDFVRVSWDKAIELVADELVRVRKKYGQQAVFAGSYGWKSPGRIHNCQTLLRRMLNLTGSYTNSSGDYSTGAAQVILPYVSGSLEVYEQCTSWENLAKHCQLMVFWGCNPLNNSQISWQVADHGAWPGVAAMKKAGTKVISIDPILTETCKELNGEWIAPRPQTDVPMMLGIAHTLYTEKLHDQAFLDRYTTGFDRFLPYLLGKTDGTPKTAEWAAGICGVPAQTLRDLARRFAANRTMLALGYSTQRQHHGEQVHWMLITLAAMLGQIGLPGGGYGLSYHYASGGAPAATTPILKAIDDASGQANGGAAWLTQSGAVSIPVSRLVETLLNPGKVMQFNGHEIKLPLIKLAYWAGGNPFSHQQDRNEMRRAWRNLDTFIVHDVQWTASARHADIVLPATTSYERNDIEQMGDYAQSHIVAMKKLVEPVFEARSDFDIFAAIAARLGKGEEFTAGLTEMEWIRNLYEAAKIESRAKGMEMPVFDVFWKSNRPLAFPISAEARDFVRHADFRADPLLNALGTASGKFELYSRTIEKYGYDDCPPHATWMEPLERAGRSDSRYPLHIVSNHPQMRLHSQLCGTINRNSYEVAGREPCWMNPQDAKARGLKDGDVVRVFNQRGQILAGLKVTDEIMPGAIRINEGGWYDPVNSRDPNTLCAWGDVNVLTTGVATSKLAQGNCGHTAVAEVERFRGSLPPVMVFSQPKARG</sequence>
<keyword evidence="4 9" id="KW-0500">Molybdenum</keyword>
<dbReference type="SUPFAM" id="SSF53706">
    <property type="entry name" value="Formate dehydrogenase/DMSO reductase, domains 1-3"/>
    <property type="match status" value="1"/>
</dbReference>
<keyword evidence="15" id="KW-1185">Reference proteome</keyword>
<evidence type="ECO:0000256" key="1">
    <source>
        <dbReference type="ARBA" id="ARBA00004418"/>
    </source>
</evidence>
<feature type="domain" description="Molybdopterin dinucleotide-binding" evidence="12">
    <location>
        <begin position="727"/>
        <end position="845"/>
    </location>
</feature>
<dbReference type="eggNOG" id="COG0243">
    <property type="taxonomic scope" value="Bacteria"/>
</dbReference>
<feature type="binding site" evidence="9">
    <location>
        <position position="522"/>
    </location>
    <ligand>
        <name>Mo-bis(molybdopterin guanine dinucleotide)</name>
        <dbReference type="ChEBI" id="CHEBI:60539"/>
    </ligand>
</feature>
<dbReference type="STRING" id="887898.HMPREF0551_1241"/>
<feature type="domain" description="Molybdopterin oxidoreductase" evidence="11">
    <location>
        <begin position="141"/>
        <end position="608"/>
    </location>
</feature>
<feature type="binding site" evidence="9">
    <location>
        <position position="569"/>
    </location>
    <ligand>
        <name>Mo-bis(molybdopterin guanine dinucleotide)</name>
        <dbReference type="ChEBI" id="CHEBI:60539"/>
    </ligand>
</feature>
<feature type="binding site" evidence="9">
    <location>
        <position position="526"/>
    </location>
    <ligand>
        <name>Mo-bis(molybdopterin guanine dinucleotide)</name>
        <dbReference type="ChEBI" id="CHEBI:60539"/>
    </ligand>
</feature>
<dbReference type="InterPro" id="IPR009010">
    <property type="entry name" value="Asp_de-COase-like_dom_sf"/>
</dbReference>
<dbReference type="Pfam" id="PF00384">
    <property type="entry name" value="Molybdopterin"/>
    <property type="match status" value="1"/>
</dbReference>
<feature type="region of interest" description="Disordered" evidence="10">
    <location>
        <begin position="65"/>
        <end position="89"/>
    </location>
</feature>
<comment type="similarity">
    <text evidence="2">Belongs to the prokaryotic molybdopterin-containing oxidoreductase family.</text>
</comment>
<feature type="region of interest" description="Disordered" evidence="10">
    <location>
        <begin position="1"/>
        <end position="38"/>
    </location>
</feature>
<reference evidence="14 15" key="1">
    <citation type="submission" date="2010-12" db="EMBL/GenBank/DDBJ databases">
        <authorList>
            <person name="Muzny D."/>
            <person name="Qin X."/>
            <person name="Deng J."/>
            <person name="Jiang H."/>
            <person name="Liu Y."/>
            <person name="Qu J."/>
            <person name="Song X.-Z."/>
            <person name="Zhang L."/>
            <person name="Thornton R."/>
            <person name="Coyle M."/>
            <person name="Francisco L."/>
            <person name="Jackson L."/>
            <person name="Javaid M."/>
            <person name="Korchina V."/>
            <person name="Kovar C."/>
            <person name="Mata R."/>
            <person name="Mathew T."/>
            <person name="Ngo R."/>
            <person name="Nguyen L."/>
            <person name="Nguyen N."/>
            <person name="Okwuonu G."/>
            <person name="Ongeri F."/>
            <person name="Pham C."/>
            <person name="Simmons D."/>
            <person name="Wilczek-Boney K."/>
            <person name="Hale W."/>
            <person name="Jakkamsetti A."/>
            <person name="Pham P."/>
            <person name="Ruth R."/>
            <person name="San Lucas F."/>
            <person name="Warren J."/>
            <person name="Zhang J."/>
            <person name="Zhao Z."/>
            <person name="Zhou C."/>
            <person name="Zhu D."/>
            <person name="Lee S."/>
            <person name="Bess C."/>
            <person name="Blankenburg K."/>
            <person name="Forbes L."/>
            <person name="Fu Q."/>
            <person name="Gubbala S."/>
            <person name="Hirani K."/>
            <person name="Jayaseelan J.C."/>
            <person name="Lara F."/>
            <person name="Munidasa M."/>
            <person name="Palculict T."/>
            <person name="Patil S."/>
            <person name="Pu L.-L."/>
            <person name="Saada N."/>
            <person name="Tang L."/>
            <person name="Weissenberger G."/>
            <person name="Zhu Y."/>
            <person name="Hemphill L."/>
            <person name="Shang Y."/>
            <person name="Youmans B."/>
            <person name="Ayvaz T."/>
            <person name="Ross M."/>
            <person name="Santibanez J."/>
            <person name="Aqrawi P."/>
            <person name="Gross S."/>
            <person name="Joshi V."/>
            <person name="Fowler G."/>
            <person name="Nazareth L."/>
            <person name="Reid J."/>
            <person name="Worley K."/>
            <person name="Petrosino J."/>
            <person name="Highlander S."/>
            <person name="Gibbs R."/>
        </authorList>
    </citation>
    <scope>NUCLEOTIDE SEQUENCE [LARGE SCALE GENOMIC DNA]</scope>
    <source>
        <strain evidence="14 15">ATCC 51599</strain>
    </source>
</reference>
<evidence type="ECO:0000256" key="7">
    <source>
        <dbReference type="ARBA" id="ARBA00022764"/>
    </source>
</evidence>
<keyword evidence="6" id="KW-0732">Signal</keyword>
<keyword evidence="5 9" id="KW-0479">Metal-binding</keyword>
<organism evidence="14 15">
    <name type="scientific">Lautropia mirabilis ATCC 51599</name>
    <dbReference type="NCBI Taxonomy" id="887898"/>
    <lineage>
        <taxon>Bacteria</taxon>
        <taxon>Pseudomonadati</taxon>
        <taxon>Pseudomonadota</taxon>
        <taxon>Betaproteobacteria</taxon>
        <taxon>Burkholderiales</taxon>
        <taxon>Burkholderiaceae</taxon>
        <taxon>Lautropia</taxon>
    </lineage>
</organism>
<dbReference type="FunFam" id="3.40.228.10:FF:000003">
    <property type="entry name" value="Biotin sulfoxide reductase 2"/>
    <property type="match status" value="1"/>
</dbReference>
<dbReference type="PANTHER" id="PTHR43742">
    <property type="entry name" value="TRIMETHYLAMINE-N-OXIDE REDUCTASE"/>
    <property type="match status" value="1"/>
</dbReference>
<dbReference type="InterPro" id="IPR006655">
    <property type="entry name" value="Mopterin_OxRdtase_prok_CS"/>
</dbReference>
<dbReference type="GO" id="GO:0009055">
    <property type="term" value="F:electron transfer activity"/>
    <property type="evidence" value="ECO:0007669"/>
    <property type="project" value="TreeGrafter"/>
</dbReference>
<feature type="compositionally biased region" description="Basic and acidic residues" evidence="10">
    <location>
        <begin position="1"/>
        <end position="19"/>
    </location>
</feature>
<dbReference type="AlphaFoldDB" id="E7RX28"/>
<dbReference type="Gene3D" id="3.90.55.10">
    <property type="entry name" value="Dimethylsulfoxide Reductase, domain 3"/>
    <property type="match status" value="1"/>
</dbReference>
<evidence type="ECO:0000256" key="8">
    <source>
        <dbReference type="ARBA" id="ARBA00023002"/>
    </source>
</evidence>
<dbReference type="PROSITE" id="PS51318">
    <property type="entry name" value="TAT"/>
    <property type="match status" value="1"/>
</dbReference>
<keyword evidence="7" id="KW-0574">Periplasm</keyword>
<evidence type="ECO:0000259" key="13">
    <source>
        <dbReference type="Pfam" id="PF18364"/>
    </source>
</evidence>
<dbReference type="CDD" id="cd02769">
    <property type="entry name" value="MopB_DMSOR-BSOR-TMAOR"/>
    <property type="match status" value="1"/>
</dbReference>
<evidence type="ECO:0000256" key="10">
    <source>
        <dbReference type="SAM" id="MobiDB-lite"/>
    </source>
</evidence>
<dbReference type="EC" id="1.7.2.3" evidence="3"/>
<dbReference type="InterPro" id="IPR006657">
    <property type="entry name" value="MoPterin_dinucl-bd_dom"/>
</dbReference>
<gene>
    <name evidence="14" type="ORF">HMPREF0551_1241</name>
</gene>
<dbReference type="CDD" id="cd02793">
    <property type="entry name" value="MopB_CT_DMSOR-BSOR-TMAOR"/>
    <property type="match status" value="1"/>
</dbReference>
<feature type="binding site" evidence="9">
    <location>
        <position position="827"/>
    </location>
    <ligand>
        <name>Mo-bis(molybdopterin guanine dinucleotide)</name>
        <dbReference type="ChEBI" id="CHEBI:60539"/>
    </ligand>
</feature>
<evidence type="ECO:0000256" key="3">
    <source>
        <dbReference type="ARBA" id="ARBA00011885"/>
    </source>
</evidence>
<dbReference type="Proteomes" id="UP000011021">
    <property type="component" value="Unassembled WGS sequence"/>
</dbReference>
<dbReference type="Pfam" id="PF01568">
    <property type="entry name" value="Molydop_binding"/>
    <property type="match status" value="1"/>
</dbReference>
<evidence type="ECO:0000256" key="2">
    <source>
        <dbReference type="ARBA" id="ARBA00010312"/>
    </source>
</evidence>
<dbReference type="FunFam" id="2.40.40.20:FF:000009">
    <property type="entry name" value="Biotin sulfoxide reductase 2"/>
    <property type="match status" value="1"/>
</dbReference>
<dbReference type="EMBL" id="AEQP01000006">
    <property type="protein sequence ID" value="EFV95019.1"/>
    <property type="molecule type" value="Genomic_DNA"/>
</dbReference>
<feature type="domain" description="Molybdopterin oxidoreductase N-terminal" evidence="13">
    <location>
        <begin position="97"/>
        <end position="137"/>
    </location>
</feature>
<evidence type="ECO:0000313" key="14">
    <source>
        <dbReference type="EMBL" id="EFV95019.1"/>
    </source>
</evidence>
<evidence type="ECO:0000256" key="9">
    <source>
        <dbReference type="PIRSR" id="PIRSR606658-1"/>
    </source>
</evidence>
<dbReference type="InterPro" id="IPR006656">
    <property type="entry name" value="Mopterin_OxRdtase"/>
</dbReference>
<dbReference type="Gene3D" id="3.40.50.740">
    <property type="match status" value="1"/>
</dbReference>
<evidence type="ECO:0000259" key="12">
    <source>
        <dbReference type="Pfam" id="PF01568"/>
    </source>
</evidence>
<dbReference type="Gene3D" id="2.40.40.20">
    <property type="match status" value="1"/>
</dbReference>
<comment type="subcellular location">
    <subcellularLocation>
        <location evidence="1">Periplasm</location>
    </subcellularLocation>
</comment>